<gene>
    <name evidence="2" type="ORF">SAMN05421810_10598</name>
</gene>
<keyword evidence="1" id="KW-0812">Transmembrane</keyword>
<dbReference type="AlphaFoldDB" id="A0A1I5WGZ5"/>
<sequence length="116" mass="12510">MWDTSSGRPSPGCSLAVGFAGLASVLAIVIHFVQMSIPATTYCSADFGPYGPHPAVTTVVQPAILFGAFFALLWGFEWSSRLRWPIRMLVWVLLLLAGLGVVKLPLSEVATQCLLF</sequence>
<feature type="transmembrane region" description="Helical" evidence="1">
    <location>
        <begin position="53"/>
        <end position="76"/>
    </location>
</feature>
<keyword evidence="1" id="KW-0472">Membrane</keyword>
<proteinExistence type="predicted"/>
<evidence type="ECO:0000256" key="1">
    <source>
        <dbReference type="SAM" id="Phobius"/>
    </source>
</evidence>
<reference evidence="3" key="1">
    <citation type="submission" date="2016-10" db="EMBL/GenBank/DDBJ databases">
        <authorList>
            <person name="Varghese N."/>
            <person name="Submissions S."/>
        </authorList>
    </citation>
    <scope>NUCLEOTIDE SEQUENCE [LARGE SCALE GENOMIC DNA]</scope>
    <source>
        <strain evidence="3">CGMCC 4.5579</strain>
    </source>
</reference>
<protein>
    <submittedName>
        <fullName evidence="2">Uncharacterized protein</fullName>
    </submittedName>
</protein>
<evidence type="ECO:0000313" key="3">
    <source>
        <dbReference type="Proteomes" id="UP000198727"/>
    </source>
</evidence>
<dbReference type="EMBL" id="FOWW01000005">
    <property type="protein sequence ID" value="SFQ18858.1"/>
    <property type="molecule type" value="Genomic_DNA"/>
</dbReference>
<organism evidence="2 3">
    <name type="scientific">Amycolatopsis arida</name>
    <dbReference type="NCBI Taxonomy" id="587909"/>
    <lineage>
        <taxon>Bacteria</taxon>
        <taxon>Bacillati</taxon>
        <taxon>Actinomycetota</taxon>
        <taxon>Actinomycetes</taxon>
        <taxon>Pseudonocardiales</taxon>
        <taxon>Pseudonocardiaceae</taxon>
        <taxon>Amycolatopsis</taxon>
    </lineage>
</organism>
<evidence type="ECO:0000313" key="2">
    <source>
        <dbReference type="EMBL" id="SFQ18858.1"/>
    </source>
</evidence>
<keyword evidence="1" id="KW-1133">Transmembrane helix</keyword>
<feature type="transmembrane region" description="Helical" evidence="1">
    <location>
        <begin position="12"/>
        <end position="33"/>
    </location>
</feature>
<dbReference type="Proteomes" id="UP000198727">
    <property type="component" value="Unassembled WGS sequence"/>
</dbReference>
<accession>A0A1I5WGZ5</accession>
<keyword evidence="3" id="KW-1185">Reference proteome</keyword>
<feature type="transmembrane region" description="Helical" evidence="1">
    <location>
        <begin position="88"/>
        <end position="106"/>
    </location>
</feature>
<dbReference type="STRING" id="587909.SAMN05421810_10598"/>
<name>A0A1I5WGZ5_9PSEU</name>